<dbReference type="AlphaFoldDB" id="A0A067QNR5"/>
<protein>
    <submittedName>
        <fullName evidence="1">Uncharacterized protein</fullName>
    </submittedName>
</protein>
<dbReference type="OrthoDB" id="3041043at2759"/>
<dbReference type="Proteomes" id="UP000027265">
    <property type="component" value="Unassembled WGS sequence"/>
</dbReference>
<proteinExistence type="predicted"/>
<dbReference type="EMBL" id="KL197709">
    <property type="protein sequence ID" value="KDQ65207.1"/>
    <property type="molecule type" value="Genomic_DNA"/>
</dbReference>
<keyword evidence="2" id="KW-1185">Reference proteome</keyword>
<accession>A0A067QNR5</accession>
<name>A0A067QNR5_9AGAM</name>
<reference evidence="2" key="1">
    <citation type="journal article" date="2014" name="Proc. Natl. Acad. Sci. U.S.A.">
        <title>Extensive sampling of basidiomycete genomes demonstrates inadequacy of the white-rot/brown-rot paradigm for wood decay fungi.</title>
        <authorList>
            <person name="Riley R."/>
            <person name="Salamov A.A."/>
            <person name="Brown D.W."/>
            <person name="Nagy L.G."/>
            <person name="Floudas D."/>
            <person name="Held B.W."/>
            <person name="Levasseur A."/>
            <person name="Lombard V."/>
            <person name="Morin E."/>
            <person name="Otillar R."/>
            <person name="Lindquist E.A."/>
            <person name="Sun H."/>
            <person name="LaButti K.M."/>
            <person name="Schmutz J."/>
            <person name="Jabbour D."/>
            <person name="Luo H."/>
            <person name="Baker S.E."/>
            <person name="Pisabarro A.G."/>
            <person name="Walton J.D."/>
            <person name="Blanchette R.A."/>
            <person name="Henrissat B."/>
            <person name="Martin F."/>
            <person name="Cullen D."/>
            <person name="Hibbett D.S."/>
            <person name="Grigoriev I.V."/>
        </authorList>
    </citation>
    <scope>NUCLEOTIDE SEQUENCE [LARGE SCALE GENOMIC DNA]</scope>
    <source>
        <strain evidence="2">MUCL 33604</strain>
    </source>
</reference>
<organism evidence="1 2">
    <name type="scientific">Jaapia argillacea MUCL 33604</name>
    <dbReference type="NCBI Taxonomy" id="933084"/>
    <lineage>
        <taxon>Eukaryota</taxon>
        <taxon>Fungi</taxon>
        <taxon>Dikarya</taxon>
        <taxon>Basidiomycota</taxon>
        <taxon>Agaricomycotina</taxon>
        <taxon>Agaricomycetes</taxon>
        <taxon>Agaricomycetidae</taxon>
        <taxon>Jaapiales</taxon>
        <taxon>Jaapiaceae</taxon>
        <taxon>Jaapia</taxon>
    </lineage>
</organism>
<dbReference type="STRING" id="933084.A0A067QNR5"/>
<sequence>MSGTLITILYPGSLGHNVGPFNGRLQHPTSDFDIYLCLGDAYAMGTFLQSVGYMMVGSQGWRQFQFAILRAIINSVKESEGGDSIEHYVTSGIVDIFNFTDTNRSGPIRRIQLIALKSHPVEHILFQFHSTVVMNYFTADMAVSIFPQASFVNRRSFISRFMDRDLPNDDDVRYTDFRVTGGDTNEVPHLPLWVDKYRARGFDIIQKQEGFVDSKLPIGRRFVGDSDCWVIKFNTPYLQGFQFVFLW</sequence>
<dbReference type="HOGENOM" id="CLU_1124696_0_0_1"/>
<evidence type="ECO:0000313" key="2">
    <source>
        <dbReference type="Proteomes" id="UP000027265"/>
    </source>
</evidence>
<gene>
    <name evidence="1" type="ORF">JAAARDRAFT_188458</name>
</gene>
<dbReference type="InParanoid" id="A0A067QNR5"/>
<evidence type="ECO:0000313" key="1">
    <source>
        <dbReference type="EMBL" id="KDQ65207.1"/>
    </source>
</evidence>